<evidence type="ECO:0000256" key="9">
    <source>
        <dbReference type="PROSITE-ProRule" id="PRU01193"/>
    </source>
</evidence>
<comment type="subcellular location">
    <subcellularLocation>
        <location evidence="1">Membrane</location>
        <topology evidence="1">Multi-pass membrane protein</topology>
    </subcellularLocation>
</comment>
<evidence type="ECO:0000256" key="10">
    <source>
        <dbReference type="SAM" id="Phobius"/>
    </source>
</evidence>
<keyword evidence="6 8" id="KW-0129">CBS domain</keyword>
<dbReference type="AlphaFoldDB" id="A0A9D1V3V6"/>
<keyword evidence="4" id="KW-0677">Repeat</keyword>
<accession>A0A9D1V3V6</accession>
<evidence type="ECO:0000256" key="7">
    <source>
        <dbReference type="ARBA" id="ARBA00023136"/>
    </source>
</evidence>
<dbReference type="SUPFAM" id="SSF56176">
    <property type="entry name" value="FAD-binding/transporter-associated domain-like"/>
    <property type="match status" value="1"/>
</dbReference>
<dbReference type="EMBL" id="DXFW01000016">
    <property type="protein sequence ID" value="HIX05593.1"/>
    <property type="molecule type" value="Genomic_DNA"/>
</dbReference>
<keyword evidence="5 9" id="KW-1133">Transmembrane helix</keyword>
<evidence type="ECO:0000256" key="4">
    <source>
        <dbReference type="ARBA" id="ARBA00022737"/>
    </source>
</evidence>
<evidence type="ECO:0000313" key="13">
    <source>
        <dbReference type="EMBL" id="HIX05593.1"/>
    </source>
</evidence>
<dbReference type="InterPro" id="IPR000644">
    <property type="entry name" value="CBS_dom"/>
</dbReference>
<sequence>MDTPGPSIYVALVLLVACSAFFSASETAISSFNKIRMRSKAEDGNKRAKTALKVAEDFDKTISTILIGNNIVNMASASLATVVATALWGPTSGPAIATFGMTLLVLIFGEILPKSFAKDSPEAFALQVAGVIAFLRTLFSPVVWFFVKLKQLLTGRRSAGLELQPSVTEDELKTIIDTVEEEGVLDSQETEIIQSAIEFDDITVQEILVPRVDMVAVDVNDPVDEIVNTVLDNSFTRIPVYEGDIDHIIGMLHTRDLFECMARGKAIDVRGMCRELPFVYRTKRINDLLAEFRRQKQHMAIVTDDYGGTLGLVTLEDVLEELVGEIFDETDEVEKLPVQQLEEHLFRVAGEANVYDVFEELGVSTRNFDSDFSSTAGWALECLEHIPAPGESFDYENLHVTVEQVEDKRILSLLIRLMPPETEQE</sequence>
<evidence type="ECO:0000259" key="11">
    <source>
        <dbReference type="PROSITE" id="PS51371"/>
    </source>
</evidence>
<organism evidence="13 14">
    <name type="scientific">Candidatus Allofournierella pullicola</name>
    <dbReference type="NCBI Taxonomy" id="2838596"/>
    <lineage>
        <taxon>Bacteria</taxon>
        <taxon>Bacillati</taxon>
        <taxon>Bacillota</taxon>
        <taxon>Clostridia</taxon>
        <taxon>Eubacteriales</taxon>
        <taxon>Oscillospiraceae</taxon>
        <taxon>Allofournierella</taxon>
    </lineage>
</organism>
<feature type="domain" description="CBS" evidence="11">
    <location>
        <begin position="272"/>
        <end position="329"/>
    </location>
</feature>
<dbReference type="InterPro" id="IPR036318">
    <property type="entry name" value="FAD-bd_PCMH-like_sf"/>
</dbReference>
<reference evidence="13" key="2">
    <citation type="submission" date="2021-04" db="EMBL/GenBank/DDBJ databases">
        <authorList>
            <person name="Gilroy R."/>
        </authorList>
    </citation>
    <scope>NUCLEOTIDE SEQUENCE</scope>
    <source>
        <strain evidence="13">2239</strain>
    </source>
</reference>
<dbReference type="InterPro" id="IPR005170">
    <property type="entry name" value="Transptr-assoc_dom"/>
</dbReference>
<feature type="transmembrane region" description="Helical" evidence="10">
    <location>
        <begin position="6"/>
        <end position="29"/>
    </location>
</feature>
<feature type="domain" description="CNNM transmembrane" evidence="12">
    <location>
        <begin position="1"/>
        <end position="189"/>
    </location>
</feature>
<gene>
    <name evidence="13" type="ORF">H9865_05760</name>
</gene>
<proteinExistence type="inferred from homology"/>
<dbReference type="FunFam" id="3.10.580.10:FF:000002">
    <property type="entry name" value="Magnesium/cobalt efflux protein CorC"/>
    <property type="match status" value="1"/>
</dbReference>
<dbReference type="Gene3D" id="3.10.580.10">
    <property type="entry name" value="CBS-domain"/>
    <property type="match status" value="1"/>
</dbReference>
<dbReference type="InterPro" id="IPR016169">
    <property type="entry name" value="FAD-bd_PCMH_sub2"/>
</dbReference>
<dbReference type="Pfam" id="PF01595">
    <property type="entry name" value="CNNM"/>
    <property type="match status" value="1"/>
</dbReference>
<keyword evidence="3 9" id="KW-0812">Transmembrane</keyword>
<dbReference type="Pfam" id="PF03471">
    <property type="entry name" value="CorC_HlyC"/>
    <property type="match status" value="1"/>
</dbReference>
<comment type="similarity">
    <text evidence="2">Belongs to the UPF0053 family.</text>
</comment>
<comment type="caution">
    <text evidence="13">The sequence shown here is derived from an EMBL/GenBank/DDBJ whole genome shotgun (WGS) entry which is preliminary data.</text>
</comment>
<dbReference type="PROSITE" id="PS51371">
    <property type="entry name" value="CBS"/>
    <property type="match status" value="2"/>
</dbReference>
<name>A0A9D1V3V6_9FIRM</name>
<evidence type="ECO:0000256" key="6">
    <source>
        <dbReference type="ARBA" id="ARBA00023122"/>
    </source>
</evidence>
<protein>
    <submittedName>
        <fullName evidence="13">Hemolysin family protein</fullName>
    </submittedName>
</protein>
<evidence type="ECO:0000256" key="5">
    <source>
        <dbReference type="ARBA" id="ARBA00022989"/>
    </source>
</evidence>
<evidence type="ECO:0000313" key="14">
    <source>
        <dbReference type="Proteomes" id="UP000824193"/>
    </source>
</evidence>
<dbReference type="SUPFAM" id="SSF54631">
    <property type="entry name" value="CBS-domain pair"/>
    <property type="match status" value="1"/>
</dbReference>
<dbReference type="CDD" id="cd04590">
    <property type="entry name" value="CBS_pair_CorC_HlyC_assoc"/>
    <property type="match status" value="1"/>
</dbReference>
<dbReference type="PROSITE" id="PS51846">
    <property type="entry name" value="CNNM"/>
    <property type="match status" value="1"/>
</dbReference>
<evidence type="ECO:0000256" key="8">
    <source>
        <dbReference type="PROSITE-ProRule" id="PRU00703"/>
    </source>
</evidence>
<dbReference type="Pfam" id="PF00571">
    <property type="entry name" value="CBS"/>
    <property type="match status" value="2"/>
</dbReference>
<evidence type="ECO:0000256" key="1">
    <source>
        <dbReference type="ARBA" id="ARBA00004141"/>
    </source>
</evidence>
<dbReference type="InterPro" id="IPR046342">
    <property type="entry name" value="CBS_dom_sf"/>
</dbReference>
<dbReference type="GO" id="GO:0050660">
    <property type="term" value="F:flavin adenine dinucleotide binding"/>
    <property type="evidence" value="ECO:0007669"/>
    <property type="project" value="InterPro"/>
</dbReference>
<dbReference type="Proteomes" id="UP000824193">
    <property type="component" value="Unassembled WGS sequence"/>
</dbReference>
<feature type="domain" description="CBS" evidence="11">
    <location>
        <begin position="208"/>
        <end position="267"/>
    </location>
</feature>
<evidence type="ECO:0000256" key="2">
    <source>
        <dbReference type="ARBA" id="ARBA00006337"/>
    </source>
</evidence>
<dbReference type="InterPro" id="IPR044751">
    <property type="entry name" value="Ion_transp-like_CBS"/>
</dbReference>
<dbReference type="PANTHER" id="PTHR22777:SF17">
    <property type="entry name" value="UPF0053 PROTEIN SLL0260"/>
    <property type="match status" value="1"/>
</dbReference>
<feature type="transmembrane region" description="Helical" evidence="10">
    <location>
        <begin position="70"/>
        <end position="89"/>
    </location>
</feature>
<dbReference type="GO" id="GO:0005886">
    <property type="term" value="C:plasma membrane"/>
    <property type="evidence" value="ECO:0007669"/>
    <property type="project" value="TreeGrafter"/>
</dbReference>
<dbReference type="PANTHER" id="PTHR22777">
    <property type="entry name" value="HEMOLYSIN-RELATED"/>
    <property type="match status" value="1"/>
</dbReference>
<feature type="transmembrane region" description="Helical" evidence="10">
    <location>
        <begin position="124"/>
        <end position="147"/>
    </location>
</feature>
<dbReference type="Gene3D" id="3.30.465.10">
    <property type="match status" value="1"/>
</dbReference>
<dbReference type="SMART" id="SM01091">
    <property type="entry name" value="CorC_HlyC"/>
    <property type="match status" value="1"/>
</dbReference>
<evidence type="ECO:0000256" key="3">
    <source>
        <dbReference type="ARBA" id="ARBA00022692"/>
    </source>
</evidence>
<reference evidence="13" key="1">
    <citation type="journal article" date="2021" name="PeerJ">
        <title>Extensive microbial diversity within the chicken gut microbiome revealed by metagenomics and culture.</title>
        <authorList>
            <person name="Gilroy R."/>
            <person name="Ravi A."/>
            <person name="Getino M."/>
            <person name="Pursley I."/>
            <person name="Horton D.L."/>
            <person name="Alikhan N.F."/>
            <person name="Baker D."/>
            <person name="Gharbi K."/>
            <person name="Hall N."/>
            <person name="Watson M."/>
            <person name="Adriaenssens E.M."/>
            <person name="Foster-Nyarko E."/>
            <person name="Jarju S."/>
            <person name="Secka A."/>
            <person name="Antonio M."/>
            <person name="Oren A."/>
            <person name="Chaudhuri R.R."/>
            <person name="La Ragione R."/>
            <person name="Hildebrand F."/>
            <person name="Pallen M.J."/>
        </authorList>
    </citation>
    <scope>NUCLEOTIDE SEQUENCE</scope>
    <source>
        <strain evidence="13">2239</strain>
    </source>
</reference>
<keyword evidence="7 9" id="KW-0472">Membrane</keyword>
<dbReference type="InterPro" id="IPR002550">
    <property type="entry name" value="CNNM"/>
</dbReference>
<feature type="transmembrane region" description="Helical" evidence="10">
    <location>
        <begin position="95"/>
        <end position="112"/>
    </location>
</feature>
<evidence type="ECO:0000259" key="12">
    <source>
        <dbReference type="PROSITE" id="PS51846"/>
    </source>
</evidence>